<evidence type="ECO:0000313" key="1">
    <source>
        <dbReference type="EMBL" id="VVU94336.1"/>
    </source>
</evidence>
<name>A0A5E8CH34_9ZZZZ</name>
<organism evidence="1">
    <name type="scientific">seawater metagenome</name>
    <dbReference type="NCBI Taxonomy" id="1561972"/>
    <lineage>
        <taxon>unclassified sequences</taxon>
        <taxon>metagenomes</taxon>
        <taxon>ecological metagenomes</taxon>
    </lineage>
</organism>
<dbReference type="AlphaFoldDB" id="A0A5E8CH34"/>
<proteinExistence type="predicted"/>
<sequence>MTRYVINYSQIGGKPWDFFYYNYFNSVLADEKIALLLVNFFKEGIKIDDLSNEKMKSSIRKYNTTFTKFLLKPSTVELLIKAAKELKDELMVKDTNGEDIADYFTEQIGDYAGRSLNTQVFDNTEIQDFYDSIPNIKENTQASLIDYLNFVLNEESILDIILKEEKENLDSRIRTRLIELNGQSTIDTHETGNRRLTFEKHHYGQLNKIIAKLMNFNYTLDDISKIIKYYNDGEYPEDFSMPDEIFYDGDPYALPLVISKKFKVTKEAPNYLGLWESLKKNDPNRSITIADIKSQIVAQIRGFSQAQKSQNVLLILSYWPGTLKLNDTFFDNLYSQVRAIKDSLINSFLEFYCDLLTKPLDEINGLEFKTTNFKRNLDNTDTIGGELEINIYAKLLDKQIKILGKENRVIKIGEIQHVLFSCIYETEPPMDDPNIIFIGTNNFYYYPITNEALTHMESNPQIITDNYYPFTFNDRIRTMTGTLTDNGDSTFTFVSTTGPFKLYSNIIYIKQNLAAFRYSPKKTDNLGYYMKPNFFLQDRLKKNKHISMKFKLDNSYFERIRALLNTQVLKLEVIDYQRTRDVSEFKFTTDIPKFTDFFRLNFAVDPTPQINFDYVTRPPNLTDAKQIELEKQVYELKLNSQKIFYPIHFLTLEDGGRTLREVLKVIDDTGSFGLKFEAKNILLVSKIILSRLTVIYPGAELSLTNIRILSGVNYQFGSLSLETDLIILDNDNRILAIGEIKSFIDGIQKGYKQLKLVLAYLMSTPNPIFTDVNTHAEAVVSLHPTFLGLLNAESIQTPENIPMCIMILGETHLQNFCDNNEEDCYNTFLRDLYEEEIWKVKEDEPGYEINMDKIRADFDTKIKKLGKIGDATILDKQLYKQDAFETGSLEDIEITKDFIGKYLGKDNLIIVKRST</sequence>
<protein>
    <submittedName>
        <fullName evidence="1">Uncharacterized protein</fullName>
    </submittedName>
</protein>
<accession>A0A5E8CH34</accession>
<reference evidence="1" key="1">
    <citation type="submission" date="2019-09" db="EMBL/GenBank/DDBJ databases">
        <authorList>
            <person name="Needham M D."/>
        </authorList>
    </citation>
    <scope>NUCLEOTIDE SEQUENCE</scope>
</reference>
<dbReference type="EMBL" id="CABVLZ010000001">
    <property type="protein sequence ID" value="VVU94336.1"/>
    <property type="molecule type" value="Genomic_DNA"/>
</dbReference>
<gene>
    <name evidence="1" type="ORF">CPAV1605_58</name>
</gene>